<sequence>MSHRPIPSLPLAAAALLGLAAPFAGFLASDARAAQSPVPPDRFLAAAREAADRAPPACAATARTGADGRVTESPLPAMIQGAAAGTTGGLGRRLYTVTRLDDAKASRSRPSPEGTLRWAVEAARQGGGWIAFAPGLTGTLHLEAGLHLPSDTTLDGGCGGITLTAAPRTTQLTLTDARNVIVSGLTFTKDAYDDKADKTGDAIALTDQFDQVAILHNAFHRCGDGCVDIVRKERFASGARATVAFNHFAQHNKVMLIGTLTCYKDAAAEGCADPLAHLGDVMEPRVLVTVAGNVFAGTSQRHPKVVSNAAVHLTNNLFALSPTAYSNGADSAVYGSATGTGGVLVAEGNIFVNPDRAGRIGAGPISVVRASTGGGHEADGVVAAGDNVTVGNIRVVENRPEIARAVPIQAGAVLRVSDKGPEALATCLLRIAGPQGATAAWPQACR</sequence>
<evidence type="ECO:0000256" key="1">
    <source>
        <dbReference type="ARBA" id="ARBA00023239"/>
    </source>
</evidence>
<evidence type="ECO:0000256" key="2">
    <source>
        <dbReference type="SAM" id="SignalP"/>
    </source>
</evidence>
<dbReference type="SMART" id="SM00656">
    <property type="entry name" value="Amb_all"/>
    <property type="match status" value="1"/>
</dbReference>
<protein>
    <recommendedName>
        <fullName evidence="3">Pectate lyase domain-containing protein</fullName>
    </recommendedName>
</protein>
<reference evidence="4 5" key="1">
    <citation type="submission" date="2014-11" db="EMBL/GenBank/DDBJ databases">
        <title>Comparative genomics of Methylobacterium species.</title>
        <authorList>
            <person name="Chaudhry V."/>
            <person name="Patil P.B."/>
        </authorList>
    </citation>
    <scope>NUCLEOTIDE SEQUENCE [LARGE SCALE GENOMIC DNA]</scope>
    <source>
        <strain evidence="4 5">SE3.6</strain>
    </source>
</reference>
<feature type="domain" description="Pectate lyase" evidence="3">
    <location>
        <begin position="137"/>
        <end position="357"/>
    </location>
</feature>
<feature type="signal peptide" evidence="2">
    <location>
        <begin position="1"/>
        <end position="33"/>
    </location>
</feature>
<feature type="chain" id="PRO_5047483923" description="Pectate lyase domain-containing protein" evidence="2">
    <location>
        <begin position="34"/>
        <end position="446"/>
    </location>
</feature>
<dbReference type="EMBL" id="JTHG01000158">
    <property type="protein sequence ID" value="KMO21045.1"/>
    <property type="molecule type" value="Genomic_DNA"/>
</dbReference>
<evidence type="ECO:0000313" key="4">
    <source>
        <dbReference type="EMBL" id="KMO21045.1"/>
    </source>
</evidence>
<proteinExistence type="predicted"/>
<evidence type="ECO:0000259" key="3">
    <source>
        <dbReference type="SMART" id="SM00656"/>
    </source>
</evidence>
<comment type="caution">
    <text evidence="4">The sequence shown here is derived from an EMBL/GenBank/DDBJ whole genome shotgun (WGS) entry which is preliminary data.</text>
</comment>
<dbReference type="Gene3D" id="2.160.20.10">
    <property type="entry name" value="Single-stranded right-handed beta-helix, Pectin lyase-like"/>
    <property type="match status" value="1"/>
</dbReference>
<evidence type="ECO:0000313" key="5">
    <source>
        <dbReference type="Proteomes" id="UP000036471"/>
    </source>
</evidence>
<gene>
    <name evidence="4" type="ORF">QR79_17350</name>
</gene>
<dbReference type="PANTHER" id="PTHR31683">
    <property type="entry name" value="PECTATE LYASE 18-RELATED"/>
    <property type="match status" value="1"/>
</dbReference>
<accession>A0ABR5H8Q4</accession>
<name>A0ABR5H8Q4_9HYPH</name>
<dbReference type="InterPro" id="IPR045032">
    <property type="entry name" value="PEL"/>
</dbReference>
<dbReference type="InterPro" id="IPR002022">
    <property type="entry name" value="Pec_lyase"/>
</dbReference>
<keyword evidence="2" id="KW-0732">Signal</keyword>
<organism evidence="4 5">
    <name type="scientific">Methylobacterium indicum</name>
    <dbReference type="NCBI Taxonomy" id="1775910"/>
    <lineage>
        <taxon>Bacteria</taxon>
        <taxon>Pseudomonadati</taxon>
        <taxon>Pseudomonadota</taxon>
        <taxon>Alphaproteobacteria</taxon>
        <taxon>Hyphomicrobiales</taxon>
        <taxon>Methylobacteriaceae</taxon>
        <taxon>Methylobacterium</taxon>
    </lineage>
</organism>
<keyword evidence="5" id="KW-1185">Reference proteome</keyword>
<dbReference type="PANTHER" id="PTHR31683:SF18">
    <property type="entry name" value="PECTATE LYASE 21-RELATED"/>
    <property type="match status" value="1"/>
</dbReference>
<keyword evidence="1" id="KW-0456">Lyase</keyword>
<dbReference type="InterPro" id="IPR012334">
    <property type="entry name" value="Pectin_lyas_fold"/>
</dbReference>
<dbReference type="InterPro" id="IPR011050">
    <property type="entry name" value="Pectin_lyase_fold/virulence"/>
</dbReference>
<dbReference type="Proteomes" id="UP000036471">
    <property type="component" value="Unassembled WGS sequence"/>
</dbReference>
<dbReference type="SUPFAM" id="SSF51126">
    <property type="entry name" value="Pectin lyase-like"/>
    <property type="match status" value="1"/>
</dbReference>